<accession>A0A5N5SL40</accession>
<dbReference type="InterPro" id="IPR036291">
    <property type="entry name" value="NAD(P)-bd_dom_sf"/>
</dbReference>
<reference evidence="6 7" key="1">
    <citation type="journal article" date="2019" name="PLoS Biol.">
        <title>Sex chromosomes control vertical transmission of feminizing Wolbachia symbionts in an isopod.</title>
        <authorList>
            <person name="Becking T."/>
            <person name="Chebbi M.A."/>
            <person name="Giraud I."/>
            <person name="Moumen B."/>
            <person name="Laverre T."/>
            <person name="Caubet Y."/>
            <person name="Peccoud J."/>
            <person name="Gilbert C."/>
            <person name="Cordaux R."/>
        </authorList>
    </citation>
    <scope>NUCLEOTIDE SEQUENCE [LARGE SCALE GENOMIC DNA]</scope>
    <source>
        <strain evidence="6">ANa2</strain>
        <tissue evidence="6">Whole body excluding digestive tract and cuticle</tissue>
    </source>
</reference>
<dbReference type="OrthoDB" id="7289984at2759"/>
<evidence type="ECO:0000256" key="4">
    <source>
        <dbReference type="ARBA" id="ARBA00026118"/>
    </source>
</evidence>
<dbReference type="EMBL" id="SEYY01024206">
    <property type="protein sequence ID" value="KAB7494309.1"/>
    <property type="molecule type" value="Genomic_DNA"/>
</dbReference>
<dbReference type="PANTHER" id="PTHR43963">
    <property type="entry name" value="CARBONYL REDUCTASE 1-RELATED"/>
    <property type="match status" value="1"/>
</dbReference>
<dbReference type="InterPro" id="IPR002347">
    <property type="entry name" value="SDR_fam"/>
</dbReference>
<dbReference type="AlphaFoldDB" id="A0A5N5SL40"/>
<evidence type="ECO:0000256" key="2">
    <source>
        <dbReference type="ARBA" id="ARBA00022857"/>
    </source>
</evidence>
<dbReference type="Gene3D" id="3.40.50.720">
    <property type="entry name" value="NAD(P)-binding Rossmann-like Domain"/>
    <property type="match status" value="1"/>
</dbReference>
<dbReference type="EC" id="1.1.1.184" evidence="4"/>
<proteinExistence type="inferred from homology"/>
<protein>
    <recommendedName>
        <fullName evidence="4">carbonyl reductase (NADPH)</fullName>
        <ecNumber evidence="4">1.1.1.184</ecNumber>
    </recommendedName>
</protein>
<dbReference type="CDD" id="cd05324">
    <property type="entry name" value="carb_red_PTCR-like_SDR_c"/>
    <property type="match status" value="1"/>
</dbReference>
<evidence type="ECO:0000256" key="5">
    <source>
        <dbReference type="RuleBase" id="RU000363"/>
    </source>
</evidence>
<feature type="non-terminal residue" evidence="6">
    <location>
        <position position="1"/>
    </location>
</feature>
<evidence type="ECO:0000256" key="3">
    <source>
        <dbReference type="ARBA" id="ARBA00023002"/>
    </source>
</evidence>
<name>A0A5N5SL40_9CRUS</name>
<organism evidence="6 7">
    <name type="scientific">Armadillidium nasatum</name>
    <dbReference type="NCBI Taxonomy" id="96803"/>
    <lineage>
        <taxon>Eukaryota</taxon>
        <taxon>Metazoa</taxon>
        <taxon>Ecdysozoa</taxon>
        <taxon>Arthropoda</taxon>
        <taxon>Crustacea</taxon>
        <taxon>Multicrustacea</taxon>
        <taxon>Malacostraca</taxon>
        <taxon>Eumalacostraca</taxon>
        <taxon>Peracarida</taxon>
        <taxon>Isopoda</taxon>
        <taxon>Oniscidea</taxon>
        <taxon>Crinocheta</taxon>
        <taxon>Armadillidiidae</taxon>
        <taxon>Armadillidium</taxon>
    </lineage>
</organism>
<dbReference type="Proteomes" id="UP000326759">
    <property type="component" value="Unassembled WGS sequence"/>
</dbReference>
<gene>
    <name evidence="6" type="primary">Cbr3_1</name>
    <name evidence="6" type="ORF">Anas_10321</name>
</gene>
<keyword evidence="7" id="KW-1185">Reference proteome</keyword>
<dbReference type="PRINTS" id="PR00080">
    <property type="entry name" value="SDRFAMILY"/>
</dbReference>
<evidence type="ECO:0000313" key="6">
    <source>
        <dbReference type="EMBL" id="KAB7494309.1"/>
    </source>
</evidence>
<comment type="caution">
    <text evidence="6">The sequence shown here is derived from an EMBL/GenBank/DDBJ whole genome shotgun (WGS) entry which is preliminary data.</text>
</comment>
<dbReference type="GO" id="GO:0004090">
    <property type="term" value="F:carbonyl reductase (NADPH) activity"/>
    <property type="evidence" value="ECO:0007669"/>
    <property type="project" value="UniProtKB-EC"/>
</dbReference>
<dbReference type="PRINTS" id="PR00081">
    <property type="entry name" value="GDHRDH"/>
</dbReference>
<dbReference type="Pfam" id="PF00106">
    <property type="entry name" value="adh_short"/>
    <property type="match status" value="1"/>
</dbReference>
<keyword evidence="2" id="KW-0521">NADP</keyword>
<comment type="similarity">
    <text evidence="1 5">Belongs to the short-chain dehydrogenases/reductases (SDR) family.</text>
</comment>
<dbReference type="PANTHER" id="PTHR43963:SF4">
    <property type="entry name" value="CARBONYL REDUCTASE (NADPH)"/>
    <property type="match status" value="1"/>
</dbReference>
<keyword evidence="3" id="KW-0560">Oxidoreductase</keyword>
<evidence type="ECO:0000256" key="1">
    <source>
        <dbReference type="ARBA" id="ARBA00006484"/>
    </source>
</evidence>
<dbReference type="InterPro" id="IPR045313">
    <property type="entry name" value="CBR1-like"/>
</dbReference>
<dbReference type="SUPFAM" id="SSF51735">
    <property type="entry name" value="NAD(P)-binding Rossmann-fold domains"/>
    <property type="match status" value="1"/>
</dbReference>
<sequence length="308" mass="34048">VTGSNKGIGFAIVKDLCKKFDGLVYLTSRDESRGRAAVEILQKDGLTPQYHQLDISDEGSVKNFVDYLKTSYGGVDVVVNNAAIAFNGVLARPRVESVKELKAPEPALEHMASRTEPYPVQARETLKINYFDTKNFCNAIFPLLKPHGRVVNVSSSAGHLSRINGQEPQASNLRNKLASPLLTEKILDELINDYISSAEKGDWYANGWPNVPISPYYISKVALSALTRIQQRNFDEDSREDLIVNSCHPGYVKTDMTSNKGFWTIEEGAVCPVYLALLPPNIAEPKGAYVWKDKTVVDWANGPAPGLY</sequence>
<evidence type="ECO:0000313" key="7">
    <source>
        <dbReference type="Proteomes" id="UP000326759"/>
    </source>
</evidence>